<dbReference type="EMBL" id="JARYMX010000007">
    <property type="protein sequence ID" value="KAJ9541806.1"/>
    <property type="molecule type" value="Genomic_DNA"/>
</dbReference>
<dbReference type="Proteomes" id="UP001172457">
    <property type="component" value="Chromosome 7"/>
</dbReference>
<organism evidence="2 3">
    <name type="scientific">Centaurea solstitialis</name>
    <name type="common">yellow star-thistle</name>
    <dbReference type="NCBI Taxonomy" id="347529"/>
    <lineage>
        <taxon>Eukaryota</taxon>
        <taxon>Viridiplantae</taxon>
        <taxon>Streptophyta</taxon>
        <taxon>Embryophyta</taxon>
        <taxon>Tracheophyta</taxon>
        <taxon>Spermatophyta</taxon>
        <taxon>Magnoliopsida</taxon>
        <taxon>eudicotyledons</taxon>
        <taxon>Gunneridae</taxon>
        <taxon>Pentapetalae</taxon>
        <taxon>asterids</taxon>
        <taxon>campanulids</taxon>
        <taxon>Asterales</taxon>
        <taxon>Asteraceae</taxon>
        <taxon>Carduoideae</taxon>
        <taxon>Cardueae</taxon>
        <taxon>Centaureinae</taxon>
        <taxon>Centaurea</taxon>
    </lineage>
</organism>
<dbReference type="GO" id="GO:0080043">
    <property type="term" value="F:quercetin 3-O-glucosyltransferase activity"/>
    <property type="evidence" value="ECO:0007669"/>
    <property type="project" value="TreeGrafter"/>
</dbReference>
<name>A0AA38WB15_9ASTR</name>
<accession>A0AA38WB15</accession>
<gene>
    <name evidence="2" type="ORF">OSB04_028312</name>
</gene>
<dbReference type="Gene3D" id="3.40.50.2000">
    <property type="entry name" value="Glycogen Phosphorylase B"/>
    <property type="match status" value="1"/>
</dbReference>
<dbReference type="SUPFAM" id="SSF53756">
    <property type="entry name" value="UDP-Glycosyltransferase/glycogen phosphorylase"/>
    <property type="match status" value="1"/>
</dbReference>
<dbReference type="AlphaFoldDB" id="A0AA38WB15"/>
<sequence length="185" mass="21187">METHGRAPTLRSTEPIPATRRRILMFPLPIQGHINPLLQLASILHTQGFKITIIHTEYNSPNHSNYPHFTFKSIQVDFSEVIKQFPNEPASFYLKMVNDRCVDPFRNCLAESLKDEEDPVSCLITDAGLYFTQAVADELKIPRMAFRTSSLGATVAYGVLIELFEKGYLTFLEKITKHRCRNCHF</sequence>
<dbReference type="PANTHER" id="PTHR11926">
    <property type="entry name" value="GLUCOSYL/GLUCURONOSYL TRANSFERASES"/>
    <property type="match status" value="1"/>
</dbReference>
<dbReference type="PANTHER" id="PTHR11926:SF1426">
    <property type="entry name" value="UDP-GLYCOSYLTRANSFERASE SUPERFAMILY PROTEIN-RELATED"/>
    <property type="match status" value="1"/>
</dbReference>
<comment type="similarity">
    <text evidence="1">Belongs to the UDP-glycosyltransferase family.</text>
</comment>
<keyword evidence="3" id="KW-1185">Reference proteome</keyword>
<reference evidence="2" key="1">
    <citation type="submission" date="2023-03" db="EMBL/GenBank/DDBJ databases">
        <title>Chromosome-scale reference genome and RAD-based genetic map of yellow starthistle (Centaurea solstitialis) reveal putative structural variation and QTLs associated with invader traits.</title>
        <authorList>
            <person name="Reatini B."/>
            <person name="Cang F.A."/>
            <person name="Jiang Q."/>
            <person name="Mckibben M.T.W."/>
            <person name="Barker M.S."/>
            <person name="Rieseberg L.H."/>
            <person name="Dlugosch K.M."/>
        </authorList>
    </citation>
    <scope>NUCLEOTIDE SEQUENCE</scope>
    <source>
        <strain evidence="2">CAN-66</strain>
        <tissue evidence="2">Leaf</tissue>
    </source>
</reference>
<comment type="caution">
    <text evidence="2">The sequence shown here is derived from an EMBL/GenBank/DDBJ whole genome shotgun (WGS) entry which is preliminary data.</text>
</comment>
<evidence type="ECO:0000313" key="3">
    <source>
        <dbReference type="Proteomes" id="UP001172457"/>
    </source>
</evidence>
<evidence type="ECO:0000256" key="1">
    <source>
        <dbReference type="ARBA" id="ARBA00009995"/>
    </source>
</evidence>
<dbReference type="GO" id="GO:0080044">
    <property type="term" value="F:quercetin 7-O-glucosyltransferase activity"/>
    <property type="evidence" value="ECO:0007669"/>
    <property type="project" value="TreeGrafter"/>
</dbReference>
<protein>
    <submittedName>
        <fullName evidence="2">Uncharacterized protein</fullName>
    </submittedName>
</protein>
<evidence type="ECO:0000313" key="2">
    <source>
        <dbReference type="EMBL" id="KAJ9541806.1"/>
    </source>
</evidence>
<proteinExistence type="inferred from homology"/>